<feature type="compositionally biased region" description="Basic and acidic residues" evidence="10">
    <location>
        <begin position="164"/>
        <end position="183"/>
    </location>
</feature>
<evidence type="ECO:0000256" key="9">
    <source>
        <dbReference type="ARBA" id="ARBA00029594"/>
    </source>
</evidence>
<dbReference type="InterPro" id="IPR025202">
    <property type="entry name" value="PLD-like_dom"/>
</dbReference>
<gene>
    <name evidence="12" type="ORF">HF685_14160</name>
</gene>
<protein>
    <recommendedName>
        <fullName evidence="4">Phospholipase D</fullName>
    </recommendedName>
    <alternativeName>
        <fullName evidence="9">Choline phosphatase</fullName>
    </alternativeName>
</protein>
<dbReference type="EMBL" id="CP051217">
    <property type="protein sequence ID" value="QJB70276.1"/>
    <property type="molecule type" value="Genomic_DNA"/>
</dbReference>
<dbReference type="PROSITE" id="PS50035">
    <property type="entry name" value="PLD"/>
    <property type="match status" value="2"/>
</dbReference>
<accession>A0A6H2DRI9</accession>
<keyword evidence="13" id="KW-1185">Reference proteome</keyword>
<dbReference type="GO" id="GO:0004630">
    <property type="term" value="F:phospholipase D activity"/>
    <property type="evidence" value="ECO:0007669"/>
    <property type="project" value="UniProtKB-EC"/>
</dbReference>
<evidence type="ECO:0000256" key="3">
    <source>
        <dbReference type="ARBA" id="ARBA00004613"/>
    </source>
</evidence>
<evidence type="ECO:0000256" key="7">
    <source>
        <dbReference type="ARBA" id="ARBA00022801"/>
    </source>
</evidence>
<evidence type="ECO:0000313" key="12">
    <source>
        <dbReference type="EMBL" id="QJB70276.1"/>
    </source>
</evidence>
<dbReference type="GO" id="GO:0009395">
    <property type="term" value="P:phospholipid catabolic process"/>
    <property type="evidence" value="ECO:0007669"/>
    <property type="project" value="TreeGrafter"/>
</dbReference>
<keyword evidence="7" id="KW-0378">Hydrolase</keyword>
<comment type="function">
    <text evidence="2">Could be a virulence factor.</text>
</comment>
<keyword evidence="5" id="KW-0964">Secreted</keyword>
<dbReference type="KEGG" id="phao:HF685_14160"/>
<dbReference type="GO" id="GO:0005576">
    <property type="term" value="C:extracellular region"/>
    <property type="evidence" value="ECO:0007669"/>
    <property type="project" value="UniProtKB-SubCell"/>
</dbReference>
<dbReference type="SUPFAM" id="SSF56024">
    <property type="entry name" value="Phospholipase D/nuclease"/>
    <property type="match status" value="2"/>
</dbReference>
<reference evidence="12 13" key="1">
    <citation type="submission" date="2020-04" db="EMBL/GenBank/DDBJ databases">
        <title>Genome sequence for Sphingorhabdus sp. strain M1.</title>
        <authorList>
            <person name="Park S.-J."/>
        </authorList>
    </citation>
    <scope>NUCLEOTIDE SEQUENCE [LARGE SCALE GENOMIC DNA]</scope>
    <source>
        <strain evidence="12 13">JK6</strain>
    </source>
</reference>
<evidence type="ECO:0000256" key="4">
    <source>
        <dbReference type="ARBA" id="ARBA00018392"/>
    </source>
</evidence>
<keyword evidence="8" id="KW-0443">Lipid metabolism</keyword>
<feature type="domain" description="PLD phosphodiesterase" evidence="11">
    <location>
        <begin position="347"/>
        <end position="374"/>
    </location>
</feature>
<comment type="subcellular location">
    <subcellularLocation>
        <location evidence="3">Secreted</location>
    </subcellularLocation>
</comment>
<dbReference type="Pfam" id="PF13091">
    <property type="entry name" value="PLDc_2"/>
    <property type="match status" value="1"/>
</dbReference>
<evidence type="ECO:0000256" key="8">
    <source>
        <dbReference type="ARBA" id="ARBA00023098"/>
    </source>
</evidence>
<evidence type="ECO:0000256" key="1">
    <source>
        <dbReference type="ARBA" id="ARBA00000798"/>
    </source>
</evidence>
<proteinExistence type="predicted"/>
<evidence type="ECO:0000256" key="6">
    <source>
        <dbReference type="ARBA" id="ARBA00022737"/>
    </source>
</evidence>
<dbReference type="PANTHER" id="PTHR18896">
    <property type="entry name" value="PHOSPHOLIPASE D"/>
    <property type="match status" value="1"/>
</dbReference>
<dbReference type="Proteomes" id="UP000501600">
    <property type="component" value="Chromosome"/>
</dbReference>
<organism evidence="12 13">
    <name type="scientific">Parasphingorhabdus halotolerans</name>
    <dbReference type="NCBI Taxonomy" id="2725558"/>
    <lineage>
        <taxon>Bacteria</taxon>
        <taxon>Pseudomonadati</taxon>
        <taxon>Pseudomonadota</taxon>
        <taxon>Alphaproteobacteria</taxon>
        <taxon>Sphingomonadales</taxon>
        <taxon>Sphingomonadaceae</taxon>
        <taxon>Parasphingorhabdus</taxon>
    </lineage>
</organism>
<evidence type="ECO:0000313" key="13">
    <source>
        <dbReference type="Proteomes" id="UP000501600"/>
    </source>
</evidence>
<dbReference type="CDD" id="cd09143">
    <property type="entry name" value="PLDc_vPLD1_2_like_bac_2"/>
    <property type="match status" value="1"/>
</dbReference>
<feature type="domain" description="PLD phosphodiesterase" evidence="11">
    <location>
        <begin position="133"/>
        <end position="160"/>
    </location>
</feature>
<dbReference type="Gene3D" id="3.30.870.10">
    <property type="entry name" value="Endonuclease Chain A"/>
    <property type="match status" value="2"/>
</dbReference>
<dbReference type="InterPro" id="IPR015679">
    <property type="entry name" value="PLipase_D_fam"/>
</dbReference>
<evidence type="ECO:0000256" key="5">
    <source>
        <dbReference type="ARBA" id="ARBA00022525"/>
    </source>
</evidence>
<sequence>MESDDSTPNLFKVGENCWRVEHAKRASVLIDGENYFRAVRKSMARANKRIMLLGWDFDARIEMHDTTEQHEGPLRIGDYFDWLLKNNRDLNIYILRWNTGAIKSFFRGSSLLTLIRWYFHRRVHFKLDGHHPAGAAHHQKVVAIDEDTAFCSGIDVTNDRWDTRAHEQDQKERKQPDGKDAGPWHDAAMAVQGDVAKALAEFAEQHWHDAGGKKLCDGNSGTDCWPGDLEPDFSDCSMAISRTLPEMDDQKPAREIEQLYLDLIGAAQKYIYAESQYFASAKIAGAISLRLQEVDGPEVIIINPETSDGWLESEIMDSTRARLFEAVKMRDVHDRFRIFHPVNDVGTPIYVHAKILIIDDRIIRVGSSNFNNRSLGFDSECDVTLEASSSSGEATTNSIGRIRNDLISEHLGSTETKVCAKIAETQSLIATIGALRKPGRTLRIYQTPDLTQVQQWLAENDILDPKRADDAFAGII</sequence>
<evidence type="ECO:0000256" key="10">
    <source>
        <dbReference type="SAM" id="MobiDB-lite"/>
    </source>
</evidence>
<keyword evidence="6" id="KW-0677">Repeat</keyword>
<dbReference type="PANTHER" id="PTHR18896:SF76">
    <property type="entry name" value="PHOSPHOLIPASE"/>
    <property type="match status" value="1"/>
</dbReference>
<dbReference type="AlphaFoldDB" id="A0A6H2DRI9"/>
<dbReference type="SMART" id="SM00155">
    <property type="entry name" value="PLDc"/>
    <property type="match status" value="2"/>
</dbReference>
<comment type="catalytic activity">
    <reaction evidence="1">
        <text>a 1,2-diacyl-sn-glycero-3-phosphocholine + H2O = a 1,2-diacyl-sn-glycero-3-phosphate + choline + H(+)</text>
        <dbReference type="Rhea" id="RHEA:14445"/>
        <dbReference type="ChEBI" id="CHEBI:15354"/>
        <dbReference type="ChEBI" id="CHEBI:15377"/>
        <dbReference type="ChEBI" id="CHEBI:15378"/>
        <dbReference type="ChEBI" id="CHEBI:57643"/>
        <dbReference type="ChEBI" id="CHEBI:58608"/>
        <dbReference type="EC" id="3.1.4.4"/>
    </reaction>
</comment>
<evidence type="ECO:0000256" key="2">
    <source>
        <dbReference type="ARBA" id="ARBA00003145"/>
    </source>
</evidence>
<dbReference type="CDD" id="cd09140">
    <property type="entry name" value="PLDc_vPLD1_2_like_bac_1"/>
    <property type="match status" value="1"/>
</dbReference>
<dbReference type="InterPro" id="IPR001736">
    <property type="entry name" value="PLipase_D/transphosphatidylase"/>
</dbReference>
<evidence type="ECO:0000259" key="11">
    <source>
        <dbReference type="PROSITE" id="PS50035"/>
    </source>
</evidence>
<feature type="region of interest" description="Disordered" evidence="10">
    <location>
        <begin position="164"/>
        <end position="184"/>
    </location>
</feature>
<name>A0A6H2DRI9_9SPHN</name>